<dbReference type="PANTHER" id="PTHR42748">
    <property type="entry name" value="NITROGEN METABOLITE REPRESSION PROTEIN NMRA FAMILY MEMBER"/>
    <property type="match status" value="1"/>
</dbReference>
<gene>
    <name evidence="4" type="ordered locus">FraEuI1c_4160</name>
</gene>
<dbReference type="PANTHER" id="PTHR42748:SF7">
    <property type="entry name" value="NMRA LIKE REDOX SENSOR 1-RELATED"/>
    <property type="match status" value="1"/>
</dbReference>
<dbReference type="HOGENOM" id="CLU_007383_8_4_11"/>
<dbReference type="InParanoid" id="E3J9E2"/>
<dbReference type="Proteomes" id="UP000002484">
    <property type="component" value="Chromosome"/>
</dbReference>
<protein>
    <submittedName>
        <fullName evidence="4">NmrA family protein</fullName>
    </submittedName>
</protein>
<dbReference type="KEGG" id="fri:FraEuI1c_4160"/>
<dbReference type="Pfam" id="PF05368">
    <property type="entry name" value="NmrA"/>
    <property type="match status" value="1"/>
</dbReference>
<dbReference type="Gene3D" id="3.40.50.720">
    <property type="entry name" value="NAD(P)-binding Rossmann-like Domain"/>
    <property type="match status" value="1"/>
</dbReference>
<evidence type="ECO:0000256" key="1">
    <source>
        <dbReference type="ARBA" id="ARBA00006328"/>
    </source>
</evidence>
<dbReference type="EMBL" id="CP002299">
    <property type="protein sequence ID" value="ADP82161.1"/>
    <property type="molecule type" value="Genomic_DNA"/>
</dbReference>
<comment type="similarity">
    <text evidence="1">Belongs to the NmrA-type oxidoreductase family.</text>
</comment>
<dbReference type="InterPro" id="IPR051164">
    <property type="entry name" value="NmrA-like_oxidored"/>
</dbReference>
<sequence length="294" mass="31345">MDDHKESVLVIGATGQQGGAVARALLARGRTVHALVRDPDRTGARELQAAGARLVVGDLDDLASVRAAVTGVGRVFLMLTSVTSGTVNLADVEAEVRRGKAVADLAAEAGVTHLVYSSVAGADQNTGIPHLESKGQIETHIRKLGLPATVLRPVFFMENFTTVTRPVLADGGLVVALALRPTSELPLISIPDIGEFAALAFERPDTFLGQTLVIAGDRLSAAAMAERFGEAAGIPARFRQTPIEQLRAFDQEVAKMFDWFDSGEMESPDLPALRALHPEVRTLAAWLRSTGWRP</sequence>
<evidence type="ECO:0000259" key="3">
    <source>
        <dbReference type="Pfam" id="PF05368"/>
    </source>
</evidence>
<proteinExistence type="inferred from homology"/>
<evidence type="ECO:0000313" key="4">
    <source>
        <dbReference type="EMBL" id="ADP82161.1"/>
    </source>
</evidence>
<evidence type="ECO:0000313" key="5">
    <source>
        <dbReference type="Proteomes" id="UP000002484"/>
    </source>
</evidence>
<evidence type="ECO:0000256" key="2">
    <source>
        <dbReference type="ARBA" id="ARBA00022857"/>
    </source>
</evidence>
<accession>E3J9E2</accession>
<dbReference type="STRING" id="298654.FraEuI1c_4160"/>
<keyword evidence="5" id="KW-1185">Reference proteome</keyword>
<reference evidence="4 5" key="1">
    <citation type="submission" date="2010-10" db="EMBL/GenBank/DDBJ databases">
        <title>Complete sequence of Frankia sp. EuI1c.</title>
        <authorList>
            <consortium name="US DOE Joint Genome Institute"/>
            <person name="Lucas S."/>
            <person name="Copeland A."/>
            <person name="Lapidus A."/>
            <person name="Cheng J.-F."/>
            <person name="Bruce D."/>
            <person name="Goodwin L."/>
            <person name="Pitluck S."/>
            <person name="Chertkov O."/>
            <person name="Detter J.C."/>
            <person name="Han C."/>
            <person name="Tapia R."/>
            <person name="Land M."/>
            <person name="Hauser L."/>
            <person name="Jeffries C."/>
            <person name="Kyrpides N."/>
            <person name="Ivanova N."/>
            <person name="Mikhailova N."/>
            <person name="Beauchemin N."/>
            <person name="Sen A."/>
            <person name="Sur S.A."/>
            <person name="Gtari M."/>
            <person name="Wall L."/>
            <person name="Tisa L."/>
            <person name="Woyke T."/>
        </authorList>
    </citation>
    <scope>NUCLEOTIDE SEQUENCE [LARGE SCALE GENOMIC DNA]</scope>
    <source>
        <strain evidence="5">DSM 45817 / CECT 9037 / EuI1c</strain>
    </source>
</reference>
<dbReference type="SUPFAM" id="SSF51735">
    <property type="entry name" value="NAD(P)-binding Rossmann-fold domains"/>
    <property type="match status" value="1"/>
</dbReference>
<feature type="domain" description="NmrA-like" evidence="3">
    <location>
        <begin position="5"/>
        <end position="284"/>
    </location>
</feature>
<dbReference type="CDD" id="cd05251">
    <property type="entry name" value="NmrA_like_SDR_a"/>
    <property type="match status" value="1"/>
</dbReference>
<organism evidence="4 5">
    <name type="scientific">Pseudofrankia inefficax (strain DSM 45817 / CECT 9037 / DDB 130130 / EuI1c)</name>
    <name type="common">Frankia inefficax</name>
    <dbReference type="NCBI Taxonomy" id="298654"/>
    <lineage>
        <taxon>Bacteria</taxon>
        <taxon>Bacillati</taxon>
        <taxon>Actinomycetota</taxon>
        <taxon>Actinomycetes</taxon>
        <taxon>Frankiales</taxon>
        <taxon>Frankiaceae</taxon>
        <taxon>Pseudofrankia</taxon>
    </lineage>
</organism>
<dbReference type="Gene3D" id="3.90.25.10">
    <property type="entry name" value="UDP-galactose 4-epimerase, domain 1"/>
    <property type="match status" value="1"/>
</dbReference>
<keyword evidence="2" id="KW-0521">NADP</keyword>
<dbReference type="OrthoDB" id="319724at2"/>
<name>E3J9E2_PSEI1</name>
<dbReference type="AlphaFoldDB" id="E3J9E2"/>
<dbReference type="RefSeq" id="WP_013425279.1">
    <property type="nucleotide sequence ID" value="NC_014666.1"/>
</dbReference>
<dbReference type="InterPro" id="IPR036291">
    <property type="entry name" value="NAD(P)-bd_dom_sf"/>
</dbReference>
<dbReference type="eggNOG" id="COG0702">
    <property type="taxonomic scope" value="Bacteria"/>
</dbReference>
<dbReference type="InterPro" id="IPR008030">
    <property type="entry name" value="NmrA-like"/>
</dbReference>